<feature type="region of interest" description="Disordered" evidence="1">
    <location>
        <begin position="1"/>
        <end position="22"/>
    </location>
</feature>
<evidence type="ECO:0000313" key="3">
    <source>
        <dbReference type="Proteomes" id="UP000199055"/>
    </source>
</evidence>
<organism evidence="2 3">
    <name type="scientific">Streptomyces radiopugnans</name>
    <dbReference type="NCBI Taxonomy" id="403935"/>
    <lineage>
        <taxon>Bacteria</taxon>
        <taxon>Bacillati</taxon>
        <taxon>Actinomycetota</taxon>
        <taxon>Actinomycetes</taxon>
        <taxon>Kitasatosporales</taxon>
        <taxon>Streptomycetaceae</taxon>
        <taxon>Streptomyces</taxon>
    </lineage>
</organism>
<dbReference type="AlphaFoldDB" id="A0A1H9G882"/>
<dbReference type="EMBL" id="FOET01000008">
    <property type="protein sequence ID" value="SEQ46289.1"/>
    <property type="molecule type" value="Genomic_DNA"/>
</dbReference>
<gene>
    <name evidence="2" type="ORF">SAMN05216481_108148</name>
</gene>
<proteinExistence type="predicted"/>
<keyword evidence="3" id="KW-1185">Reference proteome</keyword>
<name>A0A1H9G882_9ACTN</name>
<sequence length="211" mass="22090">MAAARAHQADGTAGPGGEEAPRPFRQAVAALAGVRPRPEIRLGPLPPPRRLAPFAHAVEASVEAEGEELADGRFVLLHDPAGQDAWRGSFRVVTLARAQLEPEMAADPLLPEVTWSWLTGALVARSAGYAAEGGTVTRADSHSFGELADRAVRSELEIRASWTPRDGLGEAAAGHLAAWCDLLCQCAGLPPEEGGGAAVVPLPQRRGPQPL</sequence>
<evidence type="ECO:0000256" key="1">
    <source>
        <dbReference type="SAM" id="MobiDB-lite"/>
    </source>
</evidence>
<evidence type="ECO:0000313" key="2">
    <source>
        <dbReference type="EMBL" id="SEQ46289.1"/>
    </source>
</evidence>
<dbReference type="STRING" id="403935.SAMN05216481_108148"/>
<accession>A0A1H9G882</accession>
<dbReference type="Pfam" id="PF11452">
    <property type="entry name" value="DUF3000"/>
    <property type="match status" value="1"/>
</dbReference>
<dbReference type="Proteomes" id="UP000199055">
    <property type="component" value="Unassembled WGS sequence"/>
</dbReference>
<protein>
    <recommendedName>
        <fullName evidence="4">DUF3000 domain-containing protein</fullName>
    </recommendedName>
</protein>
<evidence type="ECO:0008006" key="4">
    <source>
        <dbReference type="Google" id="ProtNLM"/>
    </source>
</evidence>
<dbReference type="RefSeq" id="WP_093660212.1">
    <property type="nucleotide sequence ID" value="NZ_FOET01000008.1"/>
</dbReference>
<dbReference type="InterPro" id="IPR021555">
    <property type="entry name" value="DUF3000"/>
</dbReference>
<reference evidence="2 3" key="1">
    <citation type="submission" date="2016-10" db="EMBL/GenBank/DDBJ databases">
        <authorList>
            <person name="de Groot N.N."/>
        </authorList>
    </citation>
    <scope>NUCLEOTIDE SEQUENCE [LARGE SCALE GENOMIC DNA]</scope>
    <source>
        <strain evidence="2 3">CGMCC 4.3519</strain>
    </source>
</reference>